<keyword evidence="13" id="KW-1185">Reference proteome</keyword>
<keyword evidence="4 10" id="KW-0812">Transmembrane</keyword>
<keyword evidence="2" id="KW-1003">Cell membrane</keyword>
<organism evidence="11 13">
    <name type="scientific">Ooceraea biroi</name>
    <name type="common">Clonal raider ant</name>
    <name type="synonym">Cerapachys biroi</name>
    <dbReference type="NCBI Taxonomy" id="2015173"/>
    <lineage>
        <taxon>Eukaryota</taxon>
        <taxon>Metazoa</taxon>
        <taxon>Ecdysozoa</taxon>
        <taxon>Arthropoda</taxon>
        <taxon>Hexapoda</taxon>
        <taxon>Insecta</taxon>
        <taxon>Pterygota</taxon>
        <taxon>Neoptera</taxon>
        <taxon>Endopterygota</taxon>
        <taxon>Hymenoptera</taxon>
        <taxon>Apocrita</taxon>
        <taxon>Aculeata</taxon>
        <taxon>Formicoidea</taxon>
        <taxon>Formicidae</taxon>
        <taxon>Dorylinae</taxon>
        <taxon>Ooceraea</taxon>
    </lineage>
</organism>
<evidence type="ECO:0000256" key="1">
    <source>
        <dbReference type="ARBA" id="ARBA00004651"/>
    </source>
</evidence>
<protein>
    <recommendedName>
        <fullName evidence="10">Odorant receptor</fullName>
    </recommendedName>
</protein>
<keyword evidence="8 10" id="KW-0675">Receptor</keyword>
<dbReference type="PANTHER" id="PTHR21137:SF35">
    <property type="entry name" value="ODORANT RECEPTOR 19A-RELATED"/>
    <property type="match status" value="1"/>
</dbReference>
<dbReference type="EMBL" id="KK107762">
    <property type="protein sequence ID" value="EZA47889.1"/>
    <property type="molecule type" value="Genomic_DNA"/>
</dbReference>
<evidence type="ECO:0000313" key="12">
    <source>
        <dbReference type="EMBL" id="RLU24768.1"/>
    </source>
</evidence>
<dbReference type="Proteomes" id="UP000053097">
    <property type="component" value="Unassembled WGS sequence"/>
</dbReference>
<evidence type="ECO:0000256" key="10">
    <source>
        <dbReference type="RuleBase" id="RU351113"/>
    </source>
</evidence>
<dbReference type="Pfam" id="PF02949">
    <property type="entry name" value="7tm_6"/>
    <property type="match status" value="1"/>
</dbReference>
<feature type="transmembrane region" description="Helical" evidence="10">
    <location>
        <begin position="368"/>
        <end position="387"/>
    </location>
</feature>
<evidence type="ECO:0000313" key="13">
    <source>
        <dbReference type="Proteomes" id="UP000053097"/>
    </source>
</evidence>
<evidence type="ECO:0000256" key="6">
    <source>
        <dbReference type="ARBA" id="ARBA00022989"/>
    </source>
</evidence>
<dbReference type="AlphaFoldDB" id="A0A026VYE8"/>
<dbReference type="GO" id="GO:0005886">
    <property type="term" value="C:plasma membrane"/>
    <property type="evidence" value="ECO:0007669"/>
    <property type="project" value="UniProtKB-SubCell"/>
</dbReference>
<feature type="transmembrane region" description="Helical" evidence="10">
    <location>
        <begin position="70"/>
        <end position="91"/>
    </location>
</feature>
<reference evidence="12" key="2">
    <citation type="journal article" date="2018" name="Genome Res.">
        <title>The genomic architecture and molecular evolution of ant odorant receptors.</title>
        <authorList>
            <person name="McKenzie S.K."/>
            <person name="Kronauer D.J.C."/>
        </authorList>
    </citation>
    <scope>NUCLEOTIDE SEQUENCE [LARGE SCALE GENOMIC DNA]</scope>
    <source>
        <strain evidence="12">Clonal line C1</strain>
    </source>
</reference>
<accession>A0A026VYE8</accession>
<dbReference type="InterPro" id="IPR004117">
    <property type="entry name" value="7tm6_olfct_rcpt"/>
</dbReference>
<dbReference type="Proteomes" id="UP000279307">
    <property type="component" value="Chromosome 3"/>
</dbReference>
<proteinExistence type="inferred from homology"/>
<dbReference type="GO" id="GO:0004984">
    <property type="term" value="F:olfactory receptor activity"/>
    <property type="evidence" value="ECO:0007669"/>
    <property type="project" value="InterPro"/>
</dbReference>
<reference evidence="12" key="3">
    <citation type="submission" date="2018-07" db="EMBL/GenBank/DDBJ databases">
        <authorList>
            <person name="Mckenzie S.K."/>
            <person name="Kronauer D.J.C."/>
        </authorList>
    </citation>
    <scope>NUCLEOTIDE SEQUENCE</scope>
    <source>
        <strain evidence="12">Clonal line C1</strain>
    </source>
</reference>
<feature type="transmembrane region" description="Helical" evidence="10">
    <location>
        <begin position="183"/>
        <end position="205"/>
    </location>
</feature>
<dbReference type="STRING" id="2015173.A0A026VYE8"/>
<comment type="caution">
    <text evidence="10">Lacks conserved residue(s) required for the propagation of feature annotation.</text>
</comment>
<gene>
    <name evidence="12" type="ORF">DMN91_002858</name>
    <name evidence="11" type="ORF">X777_15211</name>
</gene>
<dbReference type="OMA" id="SAYNVEW"/>
<keyword evidence="3 10" id="KW-0716">Sensory transduction</keyword>
<evidence type="ECO:0000256" key="8">
    <source>
        <dbReference type="ARBA" id="ARBA00023170"/>
    </source>
</evidence>
<evidence type="ECO:0000256" key="5">
    <source>
        <dbReference type="ARBA" id="ARBA00022725"/>
    </source>
</evidence>
<reference evidence="11 13" key="1">
    <citation type="journal article" date="2014" name="Curr. Biol.">
        <title>The genome of the clonal raider ant Cerapachys biroi.</title>
        <authorList>
            <person name="Oxley P.R."/>
            <person name="Ji L."/>
            <person name="Fetter-Pruneda I."/>
            <person name="McKenzie S.K."/>
            <person name="Li C."/>
            <person name="Hu H."/>
            <person name="Zhang G."/>
            <person name="Kronauer D.J."/>
        </authorList>
    </citation>
    <scope>NUCLEOTIDE SEQUENCE [LARGE SCALE GENOMIC DNA]</scope>
</reference>
<comment type="similarity">
    <text evidence="10">Belongs to the insect chemoreceptor superfamily. Heteromeric odorant receptor channel (TC 1.A.69) family.</text>
</comment>
<comment type="subcellular location">
    <subcellularLocation>
        <location evidence="1 10">Cell membrane</location>
        <topology evidence="1 10">Multi-pass membrane protein</topology>
    </subcellularLocation>
</comment>
<evidence type="ECO:0000256" key="7">
    <source>
        <dbReference type="ARBA" id="ARBA00023136"/>
    </source>
</evidence>
<keyword evidence="9 10" id="KW-0807">Transducer</keyword>
<keyword evidence="6 10" id="KW-1133">Transmembrane helix</keyword>
<feature type="transmembrane region" description="Helical" evidence="10">
    <location>
        <begin position="36"/>
        <end position="58"/>
    </location>
</feature>
<name>A0A026VYE8_OOCBI</name>
<sequence length="400" mass="45581">MDKPDQFFFQNTNYRILRILLSVSGLWPFHTLRRRYLTYLVMVLVLGSGFVFQVLGIVEVLNDTFAVIDTLPLLVFVTTSMAKMFCVVYALPQLKILLIKINEYCLSAKSDEEAKIHNKHAIYARNLGYAYTGFILIHSVLFIMVTLMLRFVHTSSDKNITSPDNSQVIFVYRVDYMVDLNTYYIPIFIHTATCSFSTAVLIIVFDVLYLTMVGHCCGLFAAVKYRLENAVDREEGSNCLPLTLTKDISYANVAYCVRRHAETIEFVAAVESMYSLPLFVHIGESILGLSVLGYQVVTNMGGINNLLRPASYLNGLLINVFFENWQGQKIIDFSEKIFESAYNTKWYNMSIATRKLLIIIMMKSRTPLVITAGKIMIMSYVTFNAVLRASSSYFMLLRSL</sequence>
<evidence type="ECO:0000313" key="11">
    <source>
        <dbReference type="EMBL" id="EZA47889.1"/>
    </source>
</evidence>
<dbReference type="OrthoDB" id="7546827at2759"/>
<evidence type="ECO:0000256" key="9">
    <source>
        <dbReference type="ARBA" id="ARBA00023224"/>
    </source>
</evidence>
<dbReference type="EMBL" id="QOIP01000003">
    <property type="protein sequence ID" value="RLU24768.1"/>
    <property type="molecule type" value="Genomic_DNA"/>
</dbReference>
<dbReference type="GO" id="GO:0005549">
    <property type="term" value="F:odorant binding"/>
    <property type="evidence" value="ECO:0007669"/>
    <property type="project" value="InterPro"/>
</dbReference>
<feature type="transmembrane region" description="Helical" evidence="10">
    <location>
        <begin position="129"/>
        <end position="152"/>
    </location>
</feature>
<dbReference type="PANTHER" id="PTHR21137">
    <property type="entry name" value="ODORANT RECEPTOR"/>
    <property type="match status" value="1"/>
</dbReference>
<evidence type="ECO:0000256" key="3">
    <source>
        <dbReference type="ARBA" id="ARBA00022606"/>
    </source>
</evidence>
<evidence type="ECO:0000256" key="4">
    <source>
        <dbReference type="ARBA" id="ARBA00022692"/>
    </source>
</evidence>
<dbReference type="GO" id="GO:0007165">
    <property type="term" value="P:signal transduction"/>
    <property type="evidence" value="ECO:0007669"/>
    <property type="project" value="UniProtKB-KW"/>
</dbReference>
<evidence type="ECO:0000256" key="2">
    <source>
        <dbReference type="ARBA" id="ARBA00022475"/>
    </source>
</evidence>
<keyword evidence="7 10" id="KW-0472">Membrane</keyword>
<keyword evidence="5 10" id="KW-0552">Olfaction</keyword>